<keyword evidence="1" id="KW-0808">Transferase</keyword>
<organism evidence="1 2">
    <name type="scientific">Cryobacterium algoritolerans</name>
    <dbReference type="NCBI Taxonomy" id="1259184"/>
    <lineage>
        <taxon>Bacteria</taxon>
        <taxon>Bacillati</taxon>
        <taxon>Actinomycetota</taxon>
        <taxon>Actinomycetes</taxon>
        <taxon>Micrococcales</taxon>
        <taxon>Microbacteriaceae</taxon>
        <taxon>Cryobacterium</taxon>
    </lineage>
</organism>
<accession>A0A4R8WUJ8</accession>
<dbReference type="PANTHER" id="PTHR42791">
    <property type="entry name" value="GNAT FAMILY ACETYLTRANSFERASE"/>
    <property type="match status" value="1"/>
</dbReference>
<dbReference type="RefSeq" id="WP_134566412.1">
    <property type="nucleotide sequence ID" value="NZ_SOFP01000035.1"/>
</dbReference>
<reference evidence="1 2" key="1">
    <citation type="submission" date="2019-03" db="EMBL/GenBank/DDBJ databases">
        <title>Genomics of glacier-inhabiting Cryobacterium strains.</title>
        <authorList>
            <person name="Liu Q."/>
            <person name="Xin Y.-H."/>
        </authorList>
    </citation>
    <scope>NUCLEOTIDE SEQUENCE [LARGE SCALE GENOMIC DNA]</scope>
    <source>
        <strain evidence="1 2">MDT1-3</strain>
    </source>
</reference>
<dbReference type="Proteomes" id="UP000298412">
    <property type="component" value="Unassembled WGS sequence"/>
</dbReference>
<dbReference type="InterPro" id="IPR052523">
    <property type="entry name" value="Trichothecene_AcTrans"/>
</dbReference>
<dbReference type="InterPro" id="IPR016181">
    <property type="entry name" value="Acyl_CoA_acyltransferase"/>
</dbReference>
<evidence type="ECO:0000313" key="2">
    <source>
        <dbReference type="Proteomes" id="UP000298412"/>
    </source>
</evidence>
<name>A0A4R8WUJ8_9MICO</name>
<dbReference type="PANTHER" id="PTHR42791:SF1">
    <property type="entry name" value="N-ACETYLTRANSFERASE DOMAIN-CONTAINING PROTEIN"/>
    <property type="match status" value="1"/>
</dbReference>
<keyword evidence="2" id="KW-1185">Reference proteome</keyword>
<sequence>MDSKDTSPRIATPDDRDEVVEILVSAFYNDPTWSWAFPDPSLRAEQQRRLWTLFVDGAMRYPRVWLTPGNTATAVWIPPNGTDLSDEQEAALKPTIEEMLGADAGPVMEAFDLFDQAHPRDMAHFYLSLLGTRAENRGRGYGLDLLASNLRLIDLAGMPAYLEASNPSNVALYERHGFKVHGSFTLPKGGPDIVTMWRDAASSG</sequence>
<evidence type="ECO:0000313" key="1">
    <source>
        <dbReference type="EMBL" id="TFC16828.1"/>
    </source>
</evidence>
<gene>
    <name evidence="1" type="ORF">E3O19_06775</name>
</gene>
<dbReference type="GO" id="GO:0016740">
    <property type="term" value="F:transferase activity"/>
    <property type="evidence" value="ECO:0007669"/>
    <property type="project" value="UniProtKB-KW"/>
</dbReference>
<comment type="caution">
    <text evidence="1">The sequence shown here is derived from an EMBL/GenBank/DDBJ whole genome shotgun (WGS) entry which is preliminary data.</text>
</comment>
<dbReference type="Gene3D" id="3.40.630.30">
    <property type="match status" value="1"/>
</dbReference>
<proteinExistence type="predicted"/>
<dbReference type="SUPFAM" id="SSF55729">
    <property type="entry name" value="Acyl-CoA N-acyltransferases (Nat)"/>
    <property type="match status" value="1"/>
</dbReference>
<dbReference type="EMBL" id="SOFP01000035">
    <property type="protein sequence ID" value="TFC16828.1"/>
    <property type="molecule type" value="Genomic_DNA"/>
</dbReference>
<protein>
    <submittedName>
        <fullName evidence="1">GNAT family N-acetyltransferase</fullName>
    </submittedName>
</protein>
<dbReference type="AlphaFoldDB" id="A0A4R8WUJ8"/>
<dbReference type="OrthoDB" id="7057833at2"/>